<dbReference type="OrthoDB" id="5273928at2759"/>
<protein>
    <submittedName>
        <fullName evidence="2">Uncharacterized protein</fullName>
    </submittedName>
</protein>
<accession>A0A6A5U0K2</accession>
<name>A0A6A5U0K2_9PLEO</name>
<organism evidence="2 3">
    <name type="scientific">Byssothecium circinans</name>
    <dbReference type="NCBI Taxonomy" id="147558"/>
    <lineage>
        <taxon>Eukaryota</taxon>
        <taxon>Fungi</taxon>
        <taxon>Dikarya</taxon>
        <taxon>Ascomycota</taxon>
        <taxon>Pezizomycotina</taxon>
        <taxon>Dothideomycetes</taxon>
        <taxon>Pleosporomycetidae</taxon>
        <taxon>Pleosporales</taxon>
        <taxon>Massarineae</taxon>
        <taxon>Massarinaceae</taxon>
        <taxon>Byssothecium</taxon>
    </lineage>
</organism>
<sequence>MAGYLQYDERNGQVYVETSVPVRSMVSSWLKKSTGRKEDPAKHRNRGVTGASSLYETALRSCAWHIDLFEPEALVCAEWSYAEKIYQHLKSKDAVTIKNWALYHKAFPGSKDLQHTFALPIGAKAGSHPHELEPIQKHLASLPIATLTNLDVRNLSLRATHLMNLLDFPNLSVLVLEQSRELSKSKDDGGISDSFMRRWGRAVFDAKAFTRLRVIVFRNFQTSLDDTFLCFTVFPSLVLCNLDSWWAKQDMMGMLSGGLVGKNRRWKHVPTEGPDAQGRGKNPETTWRRSDKTIHEKMEMLYKLAGDLVPRPGHHTPTDPIVSIHYGDASHYHDPKSYSAWFMRVIPTVDDYALRPPKRPSLEGNAAAAEPTYQPKKKSVKTGKKQDIGALLGAFA</sequence>
<evidence type="ECO:0000256" key="1">
    <source>
        <dbReference type="SAM" id="MobiDB-lite"/>
    </source>
</evidence>
<dbReference type="EMBL" id="ML976991">
    <property type="protein sequence ID" value="KAF1956526.1"/>
    <property type="molecule type" value="Genomic_DNA"/>
</dbReference>
<keyword evidence="3" id="KW-1185">Reference proteome</keyword>
<dbReference type="AlphaFoldDB" id="A0A6A5U0K2"/>
<evidence type="ECO:0000313" key="3">
    <source>
        <dbReference type="Proteomes" id="UP000800035"/>
    </source>
</evidence>
<evidence type="ECO:0000313" key="2">
    <source>
        <dbReference type="EMBL" id="KAF1956526.1"/>
    </source>
</evidence>
<gene>
    <name evidence="2" type="ORF">CC80DRAFT_59669</name>
</gene>
<reference evidence="2" key="1">
    <citation type="journal article" date="2020" name="Stud. Mycol.">
        <title>101 Dothideomycetes genomes: a test case for predicting lifestyles and emergence of pathogens.</title>
        <authorList>
            <person name="Haridas S."/>
            <person name="Albert R."/>
            <person name="Binder M."/>
            <person name="Bloem J."/>
            <person name="Labutti K."/>
            <person name="Salamov A."/>
            <person name="Andreopoulos B."/>
            <person name="Baker S."/>
            <person name="Barry K."/>
            <person name="Bills G."/>
            <person name="Bluhm B."/>
            <person name="Cannon C."/>
            <person name="Castanera R."/>
            <person name="Culley D."/>
            <person name="Daum C."/>
            <person name="Ezra D."/>
            <person name="Gonzalez J."/>
            <person name="Henrissat B."/>
            <person name="Kuo A."/>
            <person name="Liang C."/>
            <person name="Lipzen A."/>
            <person name="Lutzoni F."/>
            <person name="Magnuson J."/>
            <person name="Mondo S."/>
            <person name="Nolan M."/>
            <person name="Ohm R."/>
            <person name="Pangilinan J."/>
            <person name="Park H.-J."/>
            <person name="Ramirez L."/>
            <person name="Alfaro M."/>
            <person name="Sun H."/>
            <person name="Tritt A."/>
            <person name="Yoshinaga Y."/>
            <person name="Zwiers L.-H."/>
            <person name="Turgeon B."/>
            <person name="Goodwin S."/>
            <person name="Spatafora J."/>
            <person name="Crous P."/>
            <person name="Grigoriev I."/>
        </authorList>
    </citation>
    <scope>NUCLEOTIDE SEQUENCE</scope>
    <source>
        <strain evidence="2">CBS 675.92</strain>
    </source>
</reference>
<feature type="region of interest" description="Disordered" evidence="1">
    <location>
        <begin position="357"/>
        <end position="385"/>
    </location>
</feature>
<dbReference type="Proteomes" id="UP000800035">
    <property type="component" value="Unassembled WGS sequence"/>
</dbReference>
<proteinExistence type="predicted"/>